<keyword evidence="2" id="KW-1185">Reference proteome</keyword>
<dbReference type="KEGG" id="vg:11464273"/>
<dbReference type="EMBL" id="FJ483967">
    <property type="protein sequence ID" value="AEV80903.1"/>
    <property type="molecule type" value="Genomic_DNA"/>
</dbReference>
<organism evidence="1 2">
    <name type="scientific">Saimiriine betaherpesvirus 4</name>
    <dbReference type="NCBI Taxonomy" id="1535247"/>
    <lineage>
        <taxon>Viruses</taxon>
        <taxon>Duplodnaviria</taxon>
        <taxon>Heunggongvirae</taxon>
        <taxon>Peploviricota</taxon>
        <taxon>Herviviricetes</taxon>
        <taxon>Herpesvirales</taxon>
        <taxon>Orthoherpesviridae</taxon>
        <taxon>Betaherpesvirinae</taxon>
        <taxon>Cytomegalovirus</taxon>
        <taxon>Cytomegalovirus saimiriinebeta4</taxon>
    </lineage>
</organism>
<evidence type="ECO:0000313" key="1">
    <source>
        <dbReference type="EMBL" id="AEV80903.1"/>
    </source>
</evidence>
<dbReference type="GeneID" id="11464273"/>
<dbReference type="RefSeq" id="YP_004940215.1">
    <property type="nucleotide sequence ID" value="NC_016448.1"/>
</dbReference>
<dbReference type="OrthoDB" id="8951at10239"/>
<sequence length="319" mass="36317">MEPEEASCDLIRLTFQLSVENGAPRNLLSLVRMHHGTKLSLPWPVQWYFTYYDFQRKGSHRALSIKGIFKNYLCCDKFAVPVGVVGPDEGVESASLVVIIGEKGCLYVYSYQEDAIYLVSRQGFCHLIEVGLYQYPPLRDELSPDITLSDSSLSEFLTASDLVSCWRLCRKYEGHVYAWNCEGRTVSLTVCGDHAAEDRVLHNEWLQETGSVNVINIFEATTWINHAWLHVPILVNESGVVFGVDVENSRTYYLAPNLATFFKVAFLRFRNTYRFTNGCFGKTVRSLSALAPTECPRGLFCRRLKKTVKRSWFSRNSSS</sequence>
<dbReference type="Proteomes" id="UP000097892">
    <property type="component" value="Segment"/>
</dbReference>
<reference evidence="1" key="1">
    <citation type="submission" date="2011-12" db="EMBL/GenBank/DDBJ databases">
        <title>Comparative genomics of primate cytomegaloviruses.</title>
        <authorList>
            <person name="Davison A.J."/>
            <person name="Holton M."/>
            <person name="Dolan A."/>
            <person name="Dargan D.J."/>
            <person name="Gatherer D."/>
            <person name="Hayward G.S."/>
        </authorList>
    </citation>
    <scope>NUCLEOTIDE SEQUENCE [LARGE SCALE GENOMIC DNA]</scope>
    <source>
        <strain evidence="1">SqSHV</strain>
    </source>
</reference>
<gene>
    <name evidence="1" type="primary">UL43</name>
</gene>
<dbReference type="Pfam" id="PF02393">
    <property type="entry name" value="US22"/>
    <property type="match status" value="2"/>
</dbReference>
<protein>
    <submittedName>
        <fullName evidence="1">Tegument protein UL43</fullName>
    </submittedName>
</protein>
<accession>G8XSV7</accession>
<evidence type="ECO:0000313" key="2">
    <source>
        <dbReference type="Proteomes" id="UP000097892"/>
    </source>
</evidence>
<name>G8XSV7_9BETA</name>
<proteinExistence type="predicted"/>
<dbReference type="InterPro" id="IPR003360">
    <property type="entry name" value="US22-like"/>
</dbReference>